<protein>
    <submittedName>
        <fullName evidence="2">Uncharacterized protein</fullName>
    </submittedName>
</protein>
<dbReference type="RefSeq" id="WP_344667959.1">
    <property type="nucleotide sequence ID" value="NZ_BAAAQN010000030.1"/>
</dbReference>
<evidence type="ECO:0000313" key="3">
    <source>
        <dbReference type="Proteomes" id="UP001500751"/>
    </source>
</evidence>
<dbReference type="EMBL" id="BAAAQN010000030">
    <property type="protein sequence ID" value="GAA2040709.1"/>
    <property type="molecule type" value="Genomic_DNA"/>
</dbReference>
<gene>
    <name evidence="2" type="ORF">GCM10009839_48630</name>
</gene>
<accession>A0ABN2UNC2</accession>
<evidence type="ECO:0000256" key="1">
    <source>
        <dbReference type="SAM" id="Phobius"/>
    </source>
</evidence>
<keyword evidence="1" id="KW-1133">Transmembrane helix</keyword>
<proteinExistence type="predicted"/>
<comment type="caution">
    <text evidence="2">The sequence shown here is derived from an EMBL/GenBank/DDBJ whole genome shotgun (WGS) entry which is preliminary data.</text>
</comment>
<reference evidence="2 3" key="1">
    <citation type="journal article" date="2019" name="Int. J. Syst. Evol. Microbiol.">
        <title>The Global Catalogue of Microorganisms (GCM) 10K type strain sequencing project: providing services to taxonomists for standard genome sequencing and annotation.</title>
        <authorList>
            <consortium name="The Broad Institute Genomics Platform"/>
            <consortium name="The Broad Institute Genome Sequencing Center for Infectious Disease"/>
            <person name="Wu L."/>
            <person name="Ma J."/>
        </authorList>
    </citation>
    <scope>NUCLEOTIDE SEQUENCE [LARGE SCALE GENOMIC DNA]</scope>
    <source>
        <strain evidence="2 3">JCM 16014</strain>
    </source>
</reference>
<organism evidence="2 3">
    <name type="scientific">Catenulispora yoronensis</name>
    <dbReference type="NCBI Taxonomy" id="450799"/>
    <lineage>
        <taxon>Bacteria</taxon>
        <taxon>Bacillati</taxon>
        <taxon>Actinomycetota</taxon>
        <taxon>Actinomycetes</taxon>
        <taxon>Catenulisporales</taxon>
        <taxon>Catenulisporaceae</taxon>
        <taxon>Catenulispora</taxon>
    </lineage>
</organism>
<keyword evidence="1" id="KW-0812">Transmembrane</keyword>
<name>A0ABN2UNC2_9ACTN</name>
<keyword evidence="1" id="KW-0472">Membrane</keyword>
<sequence length="59" mass="6286">MADPDGPGGGRRAPLRRRKRSRWEVFGMVVGVCLVLGGVAVVGFSLMVTSALNNWGSNK</sequence>
<evidence type="ECO:0000313" key="2">
    <source>
        <dbReference type="EMBL" id="GAA2040709.1"/>
    </source>
</evidence>
<dbReference type="Proteomes" id="UP001500751">
    <property type="component" value="Unassembled WGS sequence"/>
</dbReference>
<keyword evidence="3" id="KW-1185">Reference proteome</keyword>
<feature type="transmembrane region" description="Helical" evidence="1">
    <location>
        <begin position="25"/>
        <end position="48"/>
    </location>
</feature>